<comment type="caution">
    <text evidence="11">The sequence shown here is derived from an EMBL/GenBank/DDBJ whole genome shotgun (WGS) entry which is preliminary data.</text>
</comment>
<keyword evidence="2" id="KW-0808">Transferase</keyword>
<dbReference type="GO" id="GO:0003964">
    <property type="term" value="F:RNA-directed DNA polymerase activity"/>
    <property type="evidence" value="ECO:0007669"/>
    <property type="project" value="UniProtKB-KW"/>
</dbReference>
<accession>A0ABR9QL26</accession>
<evidence type="ECO:0000256" key="7">
    <source>
        <dbReference type="ARBA" id="ARBA00023118"/>
    </source>
</evidence>
<evidence type="ECO:0000313" key="12">
    <source>
        <dbReference type="Proteomes" id="UP001516662"/>
    </source>
</evidence>
<keyword evidence="3" id="KW-0548">Nucleotidyltransferase</keyword>
<evidence type="ECO:0000256" key="3">
    <source>
        <dbReference type="ARBA" id="ARBA00022695"/>
    </source>
</evidence>
<sequence length="326" mass="37663">MVEEQFSEEYIKLCVTYATNLIENGLPIIFDARHLSCLIGIDTKELYSYYQLASTLYRKAVIPKKSGGSRTINAPSENLKYIQRWILENILYKINSSQEATGFVPQKNIVDNASYHVGKECVINLDMKDFFPSISFVQVYNLFNRSGYTKHLSMILTGLCMYNNELPQGAPSSPYISNLVCKNLDLRLSKLASQIGAKYTRYADDITFSGEKVIVKYIKLIKRVIKEENFNINHKKVRVQFSYHQQMVTGLVVNEKIRIPPKTKKYLRQQIYYAKKYGVTSSLSKQGQTKANYKGHLFGLAHFIKMVEQEYGDNFIRELKEIDWES</sequence>
<feature type="domain" description="Reverse transcriptase" evidence="10">
    <location>
        <begin position="43"/>
        <end position="253"/>
    </location>
</feature>
<dbReference type="InterPro" id="IPR000477">
    <property type="entry name" value="RT_dom"/>
</dbReference>
<dbReference type="InterPro" id="IPR043502">
    <property type="entry name" value="DNA/RNA_pol_sf"/>
</dbReference>
<dbReference type="Pfam" id="PF00078">
    <property type="entry name" value="RVT_1"/>
    <property type="match status" value="1"/>
</dbReference>
<keyword evidence="12" id="KW-1185">Reference proteome</keyword>
<dbReference type="NCBIfam" id="NF038233">
    <property type="entry name" value="retron_St85_RT"/>
    <property type="match status" value="1"/>
</dbReference>
<dbReference type="SUPFAM" id="SSF56672">
    <property type="entry name" value="DNA/RNA polymerases"/>
    <property type="match status" value="1"/>
</dbReference>
<evidence type="ECO:0000256" key="8">
    <source>
        <dbReference type="ARBA" id="ARBA00034120"/>
    </source>
</evidence>
<evidence type="ECO:0000313" key="11">
    <source>
        <dbReference type="EMBL" id="MBE4909199.1"/>
    </source>
</evidence>
<dbReference type="EC" id="2.7.7.49" evidence="1"/>
<dbReference type="PRINTS" id="PR00866">
    <property type="entry name" value="RNADNAPOLMS"/>
</dbReference>
<dbReference type="Proteomes" id="UP001516662">
    <property type="component" value="Unassembled WGS sequence"/>
</dbReference>
<keyword evidence="5" id="KW-0460">Magnesium</keyword>
<evidence type="ECO:0000256" key="9">
    <source>
        <dbReference type="ARBA" id="ARBA00048173"/>
    </source>
</evidence>
<protein>
    <recommendedName>
        <fullName evidence="1">RNA-directed DNA polymerase</fullName>
        <ecNumber evidence="1">2.7.7.49</ecNumber>
    </recommendedName>
</protein>
<reference evidence="11 12" key="1">
    <citation type="submission" date="2020-10" db="EMBL/GenBank/DDBJ databases">
        <title>Bacillus sp. HD4P25, an endophyte from a halophyte.</title>
        <authorList>
            <person name="Sun J.-Q."/>
        </authorList>
    </citation>
    <scope>NUCLEOTIDE SEQUENCE [LARGE SCALE GENOMIC DNA]</scope>
    <source>
        <strain evidence="11 12">YIM 93174</strain>
    </source>
</reference>
<evidence type="ECO:0000256" key="6">
    <source>
        <dbReference type="ARBA" id="ARBA00022918"/>
    </source>
</evidence>
<keyword evidence="6 11" id="KW-0695">RNA-directed DNA polymerase</keyword>
<comment type="similarity">
    <text evidence="8">Belongs to the bacterial reverse transcriptase family.</text>
</comment>
<keyword evidence="7" id="KW-0051">Antiviral defense</keyword>
<dbReference type="EMBL" id="JADCLJ010000021">
    <property type="protein sequence ID" value="MBE4909199.1"/>
    <property type="molecule type" value="Genomic_DNA"/>
</dbReference>
<proteinExistence type="inferred from homology"/>
<evidence type="ECO:0000256" key="2">
    <source>
        <dbReference type="ARBA" id="ARBA00022679"/>
    </source>
</evidence>
<dbReference type="PANTHER" id="PTHR34047:SF7">
    <property type="entry name" value="RNA-DIRECTED DNA POLYMERASE"/>
    <property type="match status" value="1"/>
</dbReference>
<dbReference type="PROSITE" id="PS50878">
    <property type="entry name" value="RT_POL"/>
    <property type="match status" value="1"/>
</dbReference>
<evidence type="ECO:0000256" key="4">
    <source>
        <dbReference type="ARBA" id="ARBA00022723"/>
    </source>
</evidence>
<gene>
    <name evidence="11" type="ORF">IMZ08_14120</name>
</gene>
<dbReference type="InterPro" id="IPR000123">
    <property type="entry name" value="Reverse_transcriptase_msDNA"/>
</dbReference>
<dbReference type="CDD" id="cd03487">
    <property type="entry name" value="RT_Bac_retron_II"/>
    <property type="match status" value="1"/>
</dbReference>
<evidence type="ECO:0000256" key="5">
    <source>
        <dbReference type="ARBA" id="ARBA00022842"/>
    </source>
</evidence>
<comment type="catalytic activity">
    <reaction evidence="9">
        <text>DNA(n) + a 2'-deoxyribonucleoside 5'-triphosphate = DNA(n+1) + diphosphate</text>
        <dbReference type="Rhea" id="RHEA:22508"/>
        <dbReference type="Rhea" id="RHEA-COMP:17339"/>
        <dbReference type="Rhea" id="RHEA-COMP:17340"/>
        <dbReference type="ChEBI" id="CHEBI:33019"/>
        <dbReference type="ChEBI" id="CHEBI:61560"/>
        <dbReference type="ChEBI" id="CHEBI:173112"/>
        <dbReference type="EC" id="2.7.7.49"/>
    </reaction>
</comment>
<organism evidence="11 12">
    <name type="scientific">Litchfieldia luteola</name>
    <dbReference type="NCBI Taxonomy" id="682179"/>
    <lineage>
        <taxon>Bacteria</taxon>
        <taxon>Bacillati</taxon>
        <taxon>Bacillota</taxon>
        <taxon>Bacilli</taxon>
        <taxon>Bacillales</taxon>
        <taxon>Bacillaceae</taxon>
        <taxon>Litchfieldia</taxon>
    </lineage>
</organism>
<dbReference type="PANTHER" id="PTHR34047">
    <property type="entry name" value="NUCLEAR INTRON MATURASE 1, MITOCHONDRIAL-RELATED"/>
    <property type="match status" value="1"/>
</dbReference>
<name>A0ABR9QL26_9BACI</name>
<keyword evidence="4" id="KW-0479">Metal-binding</keyword>
<dbReference type="InterPro" id="IPR051083">
    <property type="entry name" value="GrpII_Intron_Splice-Mob/Def"/>
</dbReference>
<evidence type="ECO:0000256" key="1">
    <source>
        <dbReference type="ARBA" id="ARBA00012493"/>
    </source>
</evidence>
<evidence type="ECO:0000259" key="10">
    <source>
        <dbReference type="PROSITE" id="PS50878"/>
    </source>
</evidence>